<evidence type="ECO:0000259" key="5">
    <source>
        <dbReference type="PROSITE" id="PS50977"/>
    </source>
</evidence>
<dbReference type="RefSeq" id="WP_091956890.1">
    <property type="nucleotide sequence ID" value="NZ_FMAI01000006.1"/>
</dbReference>
<dbReference type="SUPFAM" id="SSF48498">
    <property type="entry name" value="Tetracyclin repressor-like, C-terminal domain"/>
    <property type="match status" value="1"/>
</dbReference>
<keyword evidence="1" id="KW-0805">Transcription regulation</keyword>
<keyword evidence="7" id="KW-1185">Reference proteome</keyword>
<dbReference type="InterPro" id="IPR036271">
    <property type="entry name" value="Tet_transcr_reg_TetR-rel_C_sf"/>
</dbReference>
<dbReference type="EMBL" id="FMAI01000006">
    <property type="protein sequence ID" value="SCB35039.1"/>
    <property type="molecule type" value="Genomic_DNA"/>
</dbReference>
<keyword evidence="3" id="KW-0804">Transcription</keyword>
<feature type="domain" description="HTH tetR-type" evidence="5">
    <location>
        <begin position="9"/>
        <end position="69"/>
    </location>
</feature>
<accession>A0A1C3W4U9</accession>
<evidence type="ECO:0000256" key="1">
    <source>
        <dbReference type="ARBA" id="ARBA00023015"/>
    </source>
</evidence>
<dbReference type="SUPFAM" id="SSF46689">
    <property type="entry name" value="Homeodomain-like"/>
    <property type="match status" value="1"/>
</dbReference>
<dbReference type="Pfam" id="PF00440">
    <property type="entry name" value="TetR_N"/>
    <property type="match status" value="1"/>
</dbReference>
<evidence type="ECO:0000256" key="2">
    <source>
        <dbReference type="ARBA" id="ARBA00023125"/>
    </source>
</evidence>
<gene>
    <name evidence="6" type="ORF">GA0061098_1006302</name>
</gene>
<evidence type="ECO:0000313" key="7">
    <source>
        <dbReference type="Proteomes" id="UP000199184"/>
    </source>
</evidence>
<proteinExistence type="predicted"/>
<feature type="DNA-binding region" description="H-T-H motif" evidence="4">
    <location>
        <begin position="32"/>
        <end position="51"/>
    </location>
</feature>
<dbReference type="Gene3D" id="1.10.357.10">
    <property type="entry name" value="Tetracycline Repressor, domain 2"/>
    <property type="match status" value="1"/>
</dbReference>
<dbReference type="Proteomes" id="UP000199184">
    <property type="component" value="Unassembled WGS sequence"/>
</dbReference>
<dbReference type="InterPro" id="IPR001647">
    <property type="entry name" value="HTH_TetR"/>
</dbReference>
<evidence type="ECO:0000256" key="4">
    <source>
        <dbReference type="PROSITE-ProRule" id="PRU00335"/>
    </source>
</evidence>
<name>A0A1C3W4U9_9BRAD</name>
<evidence type="ECO:0000313" key="6">
    <source>
        <dbReference type="EMBL" id="SCB35039.1"/>
    </source>
</evidence>
<dbReference type="InterPro" id="IPR009057">
    <property type="entry name" value="Homeodomain-like_sf"/>
</dbReference>
<protein>
    <submittedName>
        <fullName evidence="6">Transcriptional regulator, TetR family</fullName>
    </submittedName>
</protein>
<keyword evidence="2 4" id="KW-0238">DNA-binding</keyword>
<evidence type="ECO:0000256" key="3">
    <source>
        <dbReference type="ARBA" id="ARBA00023163"/>
    </source>
</evidence>
<dbReference type="Gene3D" id="1.10.10.60">
    <property type="entry name" value="Homeodomain-like"/>
    <property type="match status" value="1"/>
</dbReference>
<dbReference type="PROSITE" id="PS50977">
    <property type="entry name" value="HTH_TETR_2"/>
    <property type="match status" value="1"/>
</dbReference>
<sequence length="209" mass="22324">MRFEKGHKLATRRHIINAASKCMRRDGISATGIAAIMGEVGLTKGAFSPHFESKDALVRAALACALDDQQHCLDEGQLNGLDLEGAIQRYLNRAHLEAPAQGCPSAALLPEIARQPLNTRQDYEKALGSYVATLAALLPGADPEPKHRRARAIFGLMVGTLQFARAVPDAAEAQAILDGGIEAALQLAQAPAASLRMERLRSDTLGSDH</sequence>
<dbReference type="PANTHER" id="PTHR47506:SF7">
    <property type="entry name" value="TRANSCRIPTIONAL REGULATORY PROTEIN"/>
    <property type="match status" value="1"/>
</dbReference>
<dbReference type="PANTHER" id="PTHR47506">
    <property type="entry name" value="TRANSCRIPTIONAL REGULATORY PROTEIN"/>
    <property type="match status" value="1"/>
</dbReference>
<reference evidence="7" key="1">
    <citation type="submission" date="2016-08" db="EMBL/GenBank/DDBJ databases">
        <authorList>
            <person name="Varghese N."/>
            <person name="Submissions Spin"/>
        </authorList>
    </citation>
    <scope>NUCLEOTIDE SEQUENCE [LARGE SCALE GENOMIC DNA]</scope>
    <source>
        <strain evidence="7">ERR11</strain>
    </source>
</reference>
<organism evidence="6 7">
    <name type="scientific">Bradyrhizobium shewense</name>
    <dbReference type="NCBI Taxonomy" id="1761772"/>
    <lineage>
        <taxon>Bacteria</taxon>
        <taxon>Pseudomonadati</taxon>
        <taxon>Pseudomonadota</taxon>
        <taxon>Alphaproteobacteria</taxon>
        <taxon>Hyphomicrobiales</taxon>
        <taxon>Nitrobacteraceae</taxon>
        <taxon>Bradyrhizobium</taxon>
    </lineage>
</organism>
<dbReference type="GO" id="GO:0003677">
    <property type="term" value="F:DNA binding"/>
    <property type="evidence" value="ECO:0007669"/>
    <property type="project" value="UniProtKB-UniRule"/>
</dbReference>
<dbReference type="AlphaFoldDB" id="A0A1C3W4U9"/>